<comment type="caution">
    <text evidence="1">The sequence shown here is derived from an EMBL/GenBank/DDBJ whole genome shotgun (WGS) entry which is preliminary data.</text>
</comment>
<proteinExistence type="predicted"/>
<evidence type="ECO:0000313" key="1">
    <source>
        <dbReference type="EMBL" id="KKL83336.1"/>
    </source>
</evidence>
<dbReference type="AlphaFoldDB" id="A0A0F9FYL5"/>
<gene>
    <name evidence="1" type="ORF">LCGC14_1975760</name>
</gene>
<sequence>VIAMNDSECDKMLSARRSAKNKKDGFQGCANLGKGCDFNGFYLCTYSPEGLCTHCEIKQFPERYRGCLFCRRPLKYDCCLTCGSGFEEWIKKHTNIETDAKHYGYGQAQFRMCNKDDIPKLNFIEMKREPFYKWPGFYIGDKQWTIPDIHIRTGEEITFDNCHNVLERLLNKHGINIYNDIQYVPKNMPNDTVETI</sequence>
<accession>A0A0F9FYL5</accession>
<dbReference type="EMBL" id="LAZR01022008">
    <property type="protein sequence ID" value="KKL83336.1"/>
    <property type="molecule type" value="Genomic_DNA"/>
</dbReference>
<feature type="non-terminal residue" evidence="1">
    <location>
        <position position="1"/>
    </location>
</feature>
<protein>
    <submittedName>
        <fullName evidence="1">Uncharacterized protein</fullName>
    </submittedName>
</protein>
<organism evidence="1">
    <name type="scientific">marine sediment metagenome</name>
    <dbReference type="NCBI Taxonomy" id="412755"/>
    <lineage>
        <taxon>unclassified sequences</taxon>
        <taxon>metagenomes</taxon>
        <taxon>ecological metagenomes</taxon>
    </lineage>
</organism>
<name>A0A0F9FYL5_9ZZZZ</name>
<reference evidence="1" key="1">
    <citation type="journal article" date="2015" name="Nature">
        <title>Complex archaea that bridge the gap between prokaryotes and eukaryotes.</title>
        <authorList>
            <person name="Spang A."/>
            <person name="Saw J.H."/>
            <person name="Jorgensen S.L."/>
            <person name="Zaremba-Niedzwiedzka K."/>
            <person name="Martijn J."/>
            <person name="Lind A.E."/>
            <person name="van Eijk R."/>
            <person name="Schleper C."/>
            <person name="Guy L."/>
            <person name="Ettema T.J."/>
        </authorList>
    </citation>
    <scope>NUCLEOTIDE SEQUENCE</scope>
</reference>